<evidence type="ECO:0000313" key="3">
    <source>
        <dbReference type="Proteomes" id="UP000214646"/>
    </source>
</evidence>
<feature type="signal peptide" evidence="1">
    <location>
        <begin position="1"/>
        <end position="19"/>
    </location>
</feature>
<keyword evidence="1" id="KW-0732">Signal</keyword>
<sequence>MRTLPTAVTLLLSALPSYAAEPGLSVGFASVDVSPTLGEKPVFMAGFGQNRVATKIHDPISARAVVLADGEDKIALVSIDVVGLFLPSVERVREQLTGFKFVLVSSTHNHEGPDTLGLWGRSPFQSGVDPEYLKKVVDGAAAAIKAADAARKPARAVIGSTSGDDLLRDGRLPIVKHDELVALRFDSPDGGKPLGILVQWNCHPELLSSKNTEITADYVHYTVKHLAETHQCPVAYFTGTVGGLMTSLGVEVRDAAGKVLKDGTFEKSEQYGRLVGQLADKALGSATPITLTPLSVRTKRILVPVDNVIYKLAGSSGVLNRKMYAWDGDPAVMDPVETKDTTKPVAVRTEISYLKLGALDVAVIPGEIYPELVLGKVQDPADPNADFPTAPIEPAIYAQLKSKHKMLIGLGNDQLGYFIPKRQWDEKAPFCYGLKSAQYGEINSVGPEAAPIICNTFRDLVAGK</sequence>
<comment type="caution">
    <text evidence="2">The sequence shown here is derived from an EMBL/GenBank/DDBJ whole genome shotgun (WGS) entry which is preliminary data.</text>
</comment>
<name>A0A225E1R8_9BACT</name>
<dbReference type="OrthoDB" id="240932at2"/>
<protein>
    <recommendedName>
        <fullName evidence="4">Alkaline ceramidase domain protein</fullName>
    </recommendedName>
</protein>
<organism evidence="2 3">
    <name type="scientific">Fimbriiglobus ruber</name>
    <dbReference type="NCBI Taxonomy" id="1908690"/>
    <lineage>
        <taxon>Bacteria</taxon>
        <taxon>Pseudomonadati</taxon>
        <taxon>Planctomycetota</taxon>
        <taxon>Planctomycetia</taxon>
        <taxon>Gemmatales</taxon>
        <taxon>Gemmataceae</taxon>
        <taxon>Fimbriiglobus</taxon>
    </lineage>
</organism>
<accession>A0A225E1R8</accession>
<dbReference type="RefSeq" id="WP_088252595.1">
    <property type="nucleotide sequence ID" value="NZ_NIDE01000001.1"/>
</dbReference>
<feature type="chain" id="PRO_5012714044" description="Alkaline ceramidase domain protein" evidence="1">
    <location>
        <begin position="20"/>
        <end position="464"/>
    </location>
</feature>
<evidence type="ECO:0008006" key="4">
    <source>
        <dbReference type="Google" id="ProtNLM"/>
    </source>
</evidence>
<gene>
    <name evidence="2" type="ORF">FRUB_01200</name>
</gene>
<dbReference type="Proteomes" id="UP000214646">
    <property type="component" value="Unassembled WGS sequence"/>
</dbReference>
<dbReference type="AlphaFoldDB" id="A0A225E1R8"/>
<reference evidence="3" key="1">
    <citation type="submission" date="2017-06" db="EMBL/GenBank/DDBJ databases">
        <title>Genome analysis of Fimbriiglobus ruber SP5, the first member of the order Planctomycetales with confirmed chitinolytic capability.</title>
        <authorList>
            <person name="Ravin N.V."/>
            <person name="Rakitin A.L."/>
            <person name="Ivanova A.A."/>
            <person name="Beletsky A.V."/>
            <person name="Kulichevskaya I.S."/>
            <person name="Mardanov A.V."/>
            <person name="Dedysh S.N."/>
        </authorList>
    </citation>
    <scope>NUCLEOTIDE SEQUENCE [LARGE SCALE GENOMIC DNA]</scope>
    <source>
        <strain evidence="3">SP5</strain>
    </source>
</reference>
<evidence type="ECO:0000256" key="1">
    <source>
        <dbReference type="SAM" id="SignalP"/>
    </source>
</evidence>
<proteinExistence type="predicted"/>
<keyword evidence="3" id="KW-1185">Reference proteome</keyword>
<evidence type="ECO:0000313" key="2">
    <source>
        <dbReference type="EMBL" id="OWK47501.1"/>
    </source>
</evidence>
<dbReference type="EMBL" id="NIDE01000001">
    <property type="protein sequence ID" value="OWK47501.1"/>
    <property type="molecule type" value="Genomic_DNA"/>
</dbReference>